<dbReference type="HOGENOM" id="CLU_1329560_0_0_6"/>
<evidence type="ECO:0000313" key="4">
    <source>
        <dbReference type="Proteomes" id="UP000013248"/>
    </source>
</evidence>
<dbReference type="PROSITE" id="PS51257">
    <property type="entry name" value="PROKAR_LIPOPROTEIN"/>
    <property type="match status" value="1"/>
</dbReference>
<dbReference type="EMBL" id="APRP01000005">
    <property type="protein sequence ID" value="ENX04131.1"/>
    <property type="molecule type" value="Genomic_DNA"/>
</dbReference>
<evidence type="ECO:0008006" key="5">
    <source>
        <dbReference type="Google" id="ProtNLM"/>
    </source>
</evidence>
<gene>
    <name evidence="3" type="ORF">F900_00470</name>
</gene>
<comment type="caution">
    <text evidence="3">The sequence shown here is derived from an EMBL/GenBank/DDBJ whole genome shotgun (WGS) entry which is preliminary data.</text>
</comment>
<sequence length="210" mass="22994">MKTQLLILACSSLILFGCNKNTASPQTKNTTESQAASTPKAIDPDRQQLMDELAEYKDNPDIPPVQEKLARAYYEMLKTGGGDLEEIRGFINELQEVEQASVEQAAQPTPSANENFEVRLSSQKVPGTETAHYAAMAVNKLEIISLNDASTSITGIKVNRGNCPVGSGEGYQNMRYGSIGHVFLRCDPQQVREVTLTTANGEYTFNMNGR</sequence>
<proteinExistence type="predicted"/>
<protein>
    <recommendedName>
        <fullName evidence="5">Lipoprotein</fullName>
    </recommendedName>
</protein>
<name>N9NEY6_9GAMM</name>
<organism evidence="3 4">
    <name type="scientific">Acinetobacter modestus</name>
    <dbReference type="NCBI Taxonomy" id="1776740"/>
    <lineage>
        <taxon>Bacteria</taxon>
        <taxon>Pseudomonadati</taxon>
        <taxon>Pseudomonadota</taxon>
        <taxon>Gammaproteobacteria</taxon>
        <taxon>Moraxellales</taxon>
        <taxon>Moraxellaceae</taxon>
        <taxon>Acinetobacter</taxon>
    </lineage>
</organism>
<feature type="region of interest" description="Disordered" evidence="1">
    <location>
        <begin position="22"/>
        <end position="43"/>
    </location>
</feature>
<reference evidence="3 4" key="1">
    <citation type="submission" date="2013-02" db="EMBL/GenBank/DDBJ databases">
        <title>The Genome Sequence of Acinetobacter sp. ANC 3862.</title>
        <authorList>
            <consortium name="The Broad Institute Genome Sequencing Platform"/>
            <consortium name="The Broad Institute Genome Sequencing Center for Infectious Disease"/>
            <person name="Cerqueira G."/>
            <person name="Feldgarden M."/>
            <person name="Courvalin P."/>
            <person name="Perichon B."/>
            <person name="Grillot-Courvalin C."/>
            <person name="Clermont D."/>
            <person name="Rocha E."/>
            <person name="Yoon E.-J."/>
            <person name="Nemec A."/>
            <person name="Walker B."/>
            <person name="Young S.K."/>
            <person name="Zeng Q."/>
            <person name="Gargeya S."/>
            <person name="Fitzgerald M."/>
            <person name="Haas B."/>
            <person name="Abouelleil A."/>
            <person name="Alvarado L."/>
            <person name="Arachchi H.M."/>
            <person name="Berlin A.M."/>
            <person name="Chapman S.B."/>
            <person name="Dewar J."/>
            <person name="Goldberg J."/>
            <person name="Griggs A."/>
            <person name="Gujja S."/>
            <person name="Hansen M."/>
            <person name="Howarth C."/>
            <person name="Imamovic A."/>
            <person name="Larimer J."/>
            <person name="McCowan C."/>
            <person name="Murphy C."/>
            <person name="Neiman D."/>
            <person name="Pearson M."/>
            <person name="Priest M."/>
            <person name="Roberts A."/>
            <person name="Saif S."/>
            <person name="Shea T."/>
            <person name="Sisk P."/>
            <person name="Sykes S."/>
            <person name="Wortman J."/>
            <person name="Nusbaum C."/>
            <person name="Birren B."/>
        </authorList>
    </citation>
    <scope>NUCLEOTIDE SEQUENCE [LARGE SCALE GENOMIC DNA]</scope>
    <source>
        <strain evidence="3 4">ANC 3862</strain>
    </source>
</reference>
<evidence type="ECO:0000256" key="1">
    <source>
        <dbReference type="SAM" id="MobiDB-lite"/>
    </source>
</evidence>
<dbReference type="PATRIC" id="fig|1217705.3.peg.445"/>
<evidence type="ECO:0000313" key="3">
    <source>
        <dbReference type="EMBL" id="ENX04131.1"/>
    </source>
</evidence>
<accession>N9NEY6</accession>
<feature type="chain" id="PRO_5004147674" description="Lipoprotein" evidence="2">
    <location>
        <begin position="24"/>
        <end position="210"/>
    </location>
</feature>
<evidence type="ECO:0000256" key="2">
    <source>
        <dbReference type="SAM" id="SignalP"/>
    </source>
</evidence>
<dbReference type="AlphaFoldDB" id="N9NEY6"/>
<dbReference type="Proteomes" id="UP000013248">
    <property type="component" value="Unassembled WGS sequence"/>
</dbReference>
<dbReference type="RefSeq" id="WP_005214796.1">
    <property type="nucleotide sequence ID" value="NZ_KB850089.1"/>
</dbReference>
<feature type="compositionally biased region" description="Polar residues" evidence="1">
    <location>
        <begin position="22"/>
        <end position="37"/>
    </location>
</feature>
<feature type="signal peptide" evidence="2">
    <location>
        <begin position="1"/>
        <end position="23"/>
    </location>
</feature>
<keyword evidence="2" id="KW-0732">Signal</keyword>
<dbReference type="eggNOG" id="ENOG5031R4U">
    <property type="taxonomic scope" value="Bacteria"/>
</dbReference>